<dbReference type="Proteomes" id="UP000215902">
    <property type="component" value="Unassembled WGS sequence"/>
</dbReference>
<organism evidence="3 4">
    <name type="scientific">Macrostomum lignano</name>
    <dbReference type="NCBI Taxonomy" id="282301"/>
    <lineage>
        <taxon>Eukaryota</taxon>
        <taxon>Metazoa</taxon>
        <taxon>Spiralia</taxon>
        <taxon>Lophotrochozoa</taxon>
        <taxon>Platyhelminthes</taxon>
        <taxon>Rhabditophora</taxon>
        <taxon>Macrostomorpha</taxon>
        <taxon>Macrostomida</taxon>
        <taxon>Macrostomidae</taxon>
        <taxon>Macrostomum</taxon>
    </lineage>
</organism>
<evidence type="ECO:0000313" key="3">
    <source>
        <dbReference type="EMBL" id="PAA62313.1"/>
    </source>
</evidence>
<feature type="domain" description="C-type lectin" evidence="2">
    <location>
        <begin position="179"/>
        <end position="280"/>
    </location>
</feature>
<keyword evidence="4" id="KW-1185">Reference proteome</keyword>
<protein>
    <recommendedName>
        <fullName evidence="2">C-type lectin domain-containing protein</fullName>
    </recommendedName>
</protein>
<reference evidence="3 4" key="1">
    <citation type="submission" date="2017-06" db="EMBL/GenBank/DDBJ databases">
        <title>A platform for efficient transgenesis in Macrostomum lignano, a flatworm model organism for stem cell research.</title>
        <authorList>
            <person name="Berezikov E."/>
        </authorList>
    </citation>
    <scope>NUCLEOTIDE SEQUENCE [LARGE SCALE GENOMIC DNA]</scope>
    <source>
        <strain evidence="3">DV1</strain>
        <tissue evidence="3">Whole organism</tissue>
    </source>
</reference>
<gene>
    <name evidence="3" type="ORF">BOX15_Mlig016263g2</name>
</gene>
<dbReference type="InterPro" id="IPR016187">
    <property type="entry name" value="CTDL_fold"/>
</dbReference>
<proteinExistence type="predicted"/>
<dbReference type="CDD" id="cd00037">
    <property type="entry name" value="CLECT"/>
    <property type="match status" value="1"/>
</dbReference>
<dbReference type="InterPro" id="IPR001304">
    <property type="entry name" value="C-type_lectin-like"/>
</dbReference>
<dbReference type="SUPFAM" id="SSF56436">
    <property type="entry name" value="C-type lectin-like"/>
    <property type="match status" value="1"/>
</dbReference>
<dbReference type="Pfam" id="PF00059">
    <property type="entry name" value="Lectin_C"/>
    <property type="match status" value="1"/>
</dbReference>
<evidence type="ECO:0000259" key="2">
    <source>
        <dbReference type="Pfam" id="PF00059"/>
    </source>
</evidence>
<dbReference type="AlphaFoldDB" id="A0A267ELA3"/>
<feature type="signal peptide" evidence="1">
    <location>
        <begin position="1"/>
        <end position="20"/>
    </location>
</feature>
<dbReference type="OrthoDB" id="7357196at2759"/>
<accession>A0A267ELA3</accession>
<dbReference type="InterPro" id="IPR016186">
    <property type="entry name" value="C-type_lectin-like/link_sf"/>
</dbReference>
<feature type="chain" id="PRO_5012379471" description="C-type lectin domain-containing protein" evidence="1">
    <location>
        <begin position="21"/>
        <end position="316"/>
    </location>
</feature>
<dbReference type="EMBL" id="NIVC01001952">
    <property type="protein sequence ID" value="PAA62313.1"/>
    <property type="molecule type" value="Genomic_DNA"/>
</dbReference>
<name>A0A267ELA3_9PLAT</name>
<evidence type="ECO:0000256" key="1">
    <source>
        <dbReference type="SAM" id="SignalP"/>
    </source>
</evidence>
<keyword evidence="1" id="KW-0732">Signal</keyword>
<evidence type="ECO:0000313" key="4">
    <source>
        <dbReference type="Proteomes" id="UP000215902"/>
    </source>
</evidence>
<dbReference type="Gene3D" id="3.10.100.10">
    <property type="entry name" value="Mannose-Binding Protein A, subunit A"/>
    <property type="match status" value="1"/>
</dbReference>
<sequence length="316" mass="34378">MALSFAQFGLVLLFVASGSAQLVEFCPLLGGVNSINWNVNQDETLEINTLLRGVNNYGPSMDCTFSIEANAPGRIIVRVIESNLQYYAASISIRTYALGGYLASWSQLTYDKDRDDNFIGLTNKLYINFNSRSSPPGNAAGVRLLLTFMRANGCPPRWTPMTLDGRSQCVGVPTQNVYKFGAAQRYCNLQRSNLLISERDNIATVLQRANAANVWIGMTAEPSGSYSTYRWINNIRVAANHNVSCTGGCRPGSTTHRCVYARDPRSLIQIECGQSIRPACFMPVGGTDTFYAGSSAVRASGALLAGAVLLLWGLLN</sequence>
<comment type="caution">
    <text evidence="3">The sequence shown here is derived from an EMBL/GenBank/DDBJ whole genome shotgun (WGS) entry which is preliminary data.</text>
</comment>